<dbReference type="AlphaFoldDB" id="A0A1H6TGL9"/>
<accession>A0A1H6TGL9</accession>
<dbReference type="OrthoDB" id="5733930at2"/>
<keyword evidence="3" id="KW-1185">Reference proteome</keyword>
<dbReference type="EMBL" id="FNYH01000010">
    <property type="protein sequence ID" value="SEI79178.1"/>
    <property type="molecule type" value="Genomic_DNA"/>
</dbReference>
<keyword evidence="1" id="KW-1133">Transmembrane helix</keyword>
<protein>
    <submittedName>
        <fullName evidence="2">Uncharacterized protein</fullName>
    </submittedName>
</protein>
<keyword evidence="1" id="KW-0812">Transmembrane</keyword>
<keyword evidence="1" id="KW-0472">Membrane</keyword>
<evidence type="ECO:0000313" key="3">
    <source>
        <dbReference type="Proteomes" id="UP000242999"/>
    </source>
</evidence>
<gene>
    <name evidence="2" type="ORF">SAMN05421831_11080</name>
</gene>
<proteinExistence type="predicted"/>
<feature type="transmembrane region" description="Helical" evidence="1">
    <location>
        <begin position="178"/>
        <end position="199"/>
    </location>
</feature>
<dbReference type="Proteomes" id="UP000242999">
    <property type="component" value="Unassembled WGS sequence"/>
</dbReference>
<dbReference type="RefSeq" id="WP_093311129.1">
    <property type="nucleotide sequence ID" value="NZ_FNYH01000010.1"/>
</dbReference>
<sequence>MVTQAPAVPLSAAEYKAQLEALVHAHFQQAQTRIDPVYQAHFACGRAVFKRHWQHKQDIPSDLAALPRSLWSGVRKLSGRKNTEETSPRRSGKQQALEAILQQELLDLPGLEAKIQAYVQPHQAHFEQEIHQLLAQVPEQKQAAFAQQLGQQVERLNLSIEGTREALMFCLMGILGKSLGTSAFGSSLAVGQAAAVGLYTSHLSWFGGLWVSLTGVPSWVTFAGAGGGLVAGVLLAPLLAPLIEIGMNRWRARALLVQAIEDAEQGFLTPRQDYVDILGRLAVYLQTLPDFLHLAARLRP</sequence>
<dbReference type="STRING" id="64971.SAMN05421831_11080"/>
<name>A0A1H6TGL9_9GAMM</name>
<reference evidence="3" key="1">
    <citation type="submission" date="2016-10" db="EMBL/GenBank/DDBJ databases">
        <authorList>
            <person name="Varghese N."/>
            <person name="Submissions S."/>
        </authorList>
    </citation>
    <scope>NUCLEOTIDE SEQUENCE [LARGE SCALE GENOMIC DNA]</scope>
    <source>
        <strain evidence="3">DSM 7165</strain>
    </source>
</reference>
<evidence type="ECO:0000313" key="2">
    <source>
        <dbReference type="EMBL" id="SEI79178.1"/>
    </source>
</evidence>
<evidence type="ECO:0000256" key="1">
    <source>
        <dbReference type="SAM" id="Phobius"/>
    </source>
</evidence>
<feature type="transmembrane region" description="Helical" evidence="1">
    <location>
        <begin position="219"/>
        <end position="243"/>
    </location>
</feature>
<organism evidence="2 3">
    <name type="scientific">Allopseudospirillum japonicum</name>
    <dbReference type="NCBI Taxonomy" id="64971"/>
    <lineage>
        <taxon>Bacteria</taxon>
        <taxon>Pseudomonadati</taxon>
        <taxon>Pseudomonadota</taxon>
        <taxon>Gammaproteobacteria</taxon>
        <taxon>Oceanospirillales</taxon>
        <taxon>Oceanospirillaceae</taxon>
        <taxon>Allopseudospirillum</taxon>
    </lineage>
</organism>